<accession>A0ABP0QBG0</accession>
<evidence type="ECO:0000313" key="2">
    <source>
        <dbReference type="Proteomes" id="UP001642484"/>
    </source>
</evidence>
<protein>
    <submittedName>
        <fullName evidence="1">Uncharacterized protein</fullName>
    </submittedName>
</protein>
<comment type="caution">
    <text evidence="1">The sequence shown here is derived from an EMBL/GenBank/DDBJ whole genome shotgun (WGS) entry which is preliminary data.</text>
</comment>
<evidence type="ECO:0000313" key="1">
    <source>
        <dbReference type="EMBL" id="CAK9085572.1"/>
    </source>
</evidence>
<dbReference type="EMBL" id="CAXAMN010024317">
    <property type="protein sequence ID" value="CAK9085572.1"/>
    <property type="molecule type" value="Genomic_DNA"/>
</dbReference>
<name>A0ABP0QBG0_9DINO</name>
<sequence>MERLRSNMWSAETLCRGIFHVAEQPTQGMDAAAVEEAMKRELNDLDPDVSDEILRKAGFQWQAFPVQPEGEHIEQEETQPGDIPGLSIGLPQVQHQEVQPGGAEMEQPGTPTSCMRLLGNEGNEIEMSDGEEVTATLVDPYGDNASMDYLDQDSHCDDDSYFADLACAMSSIHMDLDEKPEPERKATR</sequence>
<proteinExistence type="predicted"/>
<dbReference type="Proteomes" id="UP001642484">
    <property type="component" value="Unassembled WGS sequence"/>
</dbReference>
<organism evidence="1 2">
    <name type="scientific">Durusdinium trenchii</name>
    <dbReference type="NCBI Taxonomy" id="1381693"/>
    <lineage>
        <taxon>Eukaryota</taxon>
        <taxon>Sar</taxon>
        <taxon>Alveolata</taxon>
        <taxon>Dinophyceae</taxon>
        <taxon>Suessiales</taxon>
        <taxon>Symbiodiniaceae</taxon>
        <taxon>Durusdinium</taxon>
    </lineage>
</organism>
<keyword evidence="2" id="KW-1185">Reference proteome</keyword>
<reference evidence="1 2" key="1">
    <citation type="submission" date="2024-02" db="EMBL/GenBank/DDBJ databases">
        <authorList>
            <person name="Chen Y."/>
            <person name="Shah S."/>
            <person name="Dougan E. K."/>
            <person name="Thang M."/>
            <person name="Chan C."/>
        </authorList>
    </citation>
    <scope>NUCLEOTIDE SEQUENCE [LARGE SCALE GENOMIC DNA]</scope>
</reference>
<gene>
    <name evidence="1" type="ORF">CCMP2556_LOCUS41542</name>
</gene>